<reference evidence="2" key="1">
    <citation type="submission" date="2023-02" db="EMBL/GenBank/DDBJ databases">
        <title>Genome of toxic invasive species Heracleum sosnowskyi carries increased number of genes despite the absence of recent whole-genome duplications.</title>
        <authorList>
            <person name="Schelkunov M."/>
            <person name="Shtratnikova V."/>
            <person name="Makarenko M."/>
            <person name="Klepikova A."/>
            <person name="Omelchenko D."/>
            <person name="Novikova G."/>
            <person name="Obukhova E."/>
            <person name="Bogdanov V."/>
            <person name="Penin A."/>
            <person name="Logacheva M."/>
        </authorList>
    </citation>
    <scope>NUCLEOTIDE SEQUENCE</scope>
    <source>
        <strain evidence="2">Hsosn_3</strain>
        <tissue evidence="2">Leaf</tissue>
    </source>
</reference>
<protein>
    <recommendedName>
        <fullName evidence="1">Replication protein A 70 kDa DNA-binding subunit B/D first OB fold domain-containing protein</fullName>
    </recommendedName>
</protein>
<comment type="caution">
    <text evidence="2">The sequence shown here is derived from an EMBL/GenBank/DDBJ whole genome shotgun (WGS) entry which is preliminary data.</text>
</comment>
<dbReference type="SUPFAM" id="SSF50249">
    <property type="entry name" value="Nucleic acid-binding proteins"/>
    <property type="match status" value="3"/>
</dbReference>
<evidence type="ECO:0000259" key="1">
    <source>
        <dbReference type="Pfam" id="PF02721"/>
    </source>
</evidence>
<dbReference type="EMBL" id="JAUIZM010000018">
    <property type="protein sequence ID" value="KAK1352210.1"/>
    <property type="molecule type" value="Genomic_DNA"/>
</dbReference>
<keyword evidence="3" id="KW-1185">Reference proteome</keyword>
<reference evidence="2" key="2">
    <citation type="submission" date="2023-05" db="EMBL/GenBank/DDBJ databases">
        <authorList>
            <person name="Schelkunov M.I."/>
        </authorList>
    </citation>
    <scope>NUCLEOTIDE SEQUENCE</scope>
    <source>
        <strain evidence="2">Hsosn_3</strain>
        <tissue evidence="2">Leaf</tissue>
    </source>
</reference>
<dbReference type="Pfam" id="PF02721">
    <property type="entry name" value="DUF223"/>
    <property type="match status" value="1"/>
</dbReference>
<gene>
    <name evidence="2" type="ORF">POM88_053474</name>
</gene>
<dbReference type="InterPro" id="IPR012340">
    <property type="entry name" value="NA-bd_OB-fold"/>
</dbReference>
<dbReference type="Proteomes" id="UP001237642">
    <property type="component" value="Unassembled WGS sequence"/>
</dbReference>
<proteinExistence type="predicted"/>
<dbReference type="PANTHER" id="PTHR47165:SF4">
    <property type="entry name" value="OS03G0429900 PROTEIN"/>
    <property type="match status" value="1"/>
</dbReference>
<dbReference type="PANTHER" id="PTHR47165">
    <property type="entry name" value="OS03G0429900 PROTEIN"/>
    <property type="match status" value="1"/>
</dbReference>
<accession>A0AAD8GQ69</accession>
<feature type="domain" description="Replication protein A 70 kDa DNA-binding subunit B/D first OB fold" evidence="1">
    <location>
        <begin position="18"/>
        <end position="86"/>
    </location>
</feature>
<dbReference type="InterPro" id="IPR003871">
    <property type="entry name" value="RFA1B/D_OB_1st"/>
</dbReference>
<evidence type="ECO:0000313" key="2">
    <source>
        <dbReference type="EMBL" id="KAK1352210.1"/>
    </source>
</evidence>
<organism evidence="2 3">
    <name type="scientific">Heracleum sosnowskyi</name>
    <dbReference type="NCBI Taxonomy" id="360622"/>
    <lineage>
        <taxon>Eukaryota</taxon>
        <taxon>Viridiplantae</taxon>
        <taxon>Streptophyta</taxon>
        <taxon>Embryophyta</taxon>
        <taxon>Tracheophyta</taxon>
        <taxon>Spermatophyta</taxon>
        <taxon>Magnoliopsida</taxon>
        <taxon>eudicotyledons</taxon>
        <taxon>Gunneridae</taxon>
        <taxon>Pentapetalae</taxon>
        <taxon>asterids</taxon>
        <taxon>campanulids</taxon>
        <taxon>Apiales</taxon>
        <taxon>Apiaceae</taxon>
        <taxon>Apioideae</taxon>
        <taxon>apioid superclade</taxon>
        <taxon>Tordylieae</taxon>
        <taxon>Tordyliinae</taxon>
        <taxon>Heracleum</taxon>
    </lineage>
</organism>
<sequence>MWPSISIQATQGRENLKGYNLILLDDNNSHVQAFIYADQWNSMAVNIDEGSIYVISNFYTKEATGSCRPVSSKILINFSPSTTVQKLTEDDFMIPLHKFEFVDLGDLFSMATKCPNDEYPEYSTDIIGVVEDFEHISSIKTKFGQRNIVRFRITDGRNSHKVSIWGDLAVKAENDYNKAVETPVIAIVTSTRLKTYKYSVQISSLPSSKLFLNMDSDSVVAMRYRLEEEGYTVSQQSTGTPQEPVAQKVQNVEEADWWYNSCSDCEGEVEKVEGKLTCTNCTNKTIAIPEKRYRIVILAEDSSEAYNFILMDRATRRLTGMTATKMQSEMLKAS</sequence>
<name>A0AAD8GQ69_9APIA</name>
<dbReference type="AlphaFoldDB" id="A0AAD8GQ69"/>
<dbReference type="Gene3D" id="2.40.50.140">
    <property type="entry name" value="Nucleic acid-binding proteins"/>
    <property type="match status" value="3"/>
</dbReference>
<evidence type="ECO:0000313" key="3">
    <source>
        <dbReference type="Proteomes" id="UP001237642"/>
    </source>
</evidence>